<evidence type="ECO:0000313" key="4">
    <source>
        <dbReference type="Proteomes" id="UP000483432"/>
    </source>
</evidence>
<sequence>MKMKSLLSGFGLLVVSVSPLAAHAEILQFNALLNSANSVPALTNPNTAASGLSTLFYDTLTNTYDFTLSAFSLSGSVTGMHIHGPANTTQSGGVLVDINMAPFQKFNSGSTLLLGGDDVTSFGFVASANGHPGQSFLNTLNSGLTYVNIHTAMYPGGEIRGQLLPSAVAAVPEPQVWASLLVGMGLVGFVTRRRLRTRAL</sequence>
<dbReference type="Proteomes" id="UP000483432">
    <property type="component" value="Unassembled WGS sequence"/>
</dbReference>
<accession>A0A7C9NSZ4</accession>
<dbReference type="EMBL" id="JAAFGW010000095">
    <property type="protein sequence ID" value="NDP48241.1"/>
    <property type="molecule type" value="Genomic_DNA"/>
</dbReference>
<dbReference type="InterPro" id="IPR010895">
    <property type="entry name" value="CHRD"/>
</dbReference>
<dbReference type="AlphaFoldDB" id="A0A7C9NSZ4"/>
<evidence type="ECO:0000313" key="3">
    <source>
        <dbReference type="EMBL" id="NDP48241.1"/>
    </source>
</evidence>
<gene>
    <name evidence="3" type="ORF">GZ085_07590</name>
</gene>
<comment type="caution">
    <text evidence="3">The sequence shown here is derived from an EMBL/GenBank/DDBJ whole genome shotgun (WGS) entry which is preliminary data.</text>
</comment>
<dbReference type="SMART" id="SM00754">
    <property type="entry name" value="CHRD"/>
    <property type="match status" value="1"/>
</dbReference>
<name>A0A7C9NSZ4_9PROT</name>
<dbReference type="Pfam" id="PF07452">
    <property type="entry name" value="CHRD"/>
    <property type="match status" value="1"/>
</dbReference>
<feature type="signal peptide" evidence="1">
    <location>
        <begin position="1"/>
        <end position="24"/>
    </location>
</feature>
<reference evidence="3 4" key="1">
    <citation type="submission" date="2019-09" db="EMBL/GenBank/DDBJ databases">
        <title>H2 Metabolism Revealed by Metagenomic Analysis in Subglacial Sediment of East Antarctica.</title>
        <authorList>
            <person name="Yang Z."/>
            <person name="Zhang Y."/>
            <person name="Lv Y."/>
            <person name="Yan W."/>
            <person name="Xiao X."/>
            <person name="Sun B."/>
            <person name="Ma H."/>
        </authorList>
    </citation>
    <scope>NUCLEOTIDE SEQUENCE [LARGE SCALE GENOMIC DNA]</scope>
    <source>
        <strain evidence="3">Bin2_2</strain>
    </source>
</reference>
<evidence type="ECO:0000259" key="2">
    <source>
        <dbReference type="PROSITE" id="PS50933"/>
    </source>
</evidence>
<keyword evidence="1" id="KW-0732">Signal</keyword>
<organism evidence="3 4">
    <name type="scientific">Sulfuriferula multivorans</name>
    <dbReference type="NCBI Taxonomy" id="1559896"/>
    <lineage>
        <taxon>Bacteria</taxon>
        <taxon>Pseudomonadati</taxon>
        <taxon>Pseudomonadota</taxon>
        <taxon>Betaproteobacteria</taxon>
        <taxon>Nitrosomonadales</taxon>
        <taxon>Sulfuricellaceae</taxon>
        <taxon>Sulfuriferula</taxon>
    </lineage>
</organism>
<protein>
    <submittedName>
        <fullName evidence="3">CHRD domain-containing protein</fullName>
    </submittedName>
</protein>
<evidence type="ECO:0000256" key="1">
    <source>
        <dbReference type="SAM" id="SignalP"/>
    </source>
</evidence>
<dbReference type="PROSITE" id="PS50933">
    <property type="entry name" value="CHRD"/>
    <property type="match status" value="1"/>
</dbReference>
<proteinExistence type="predicted"/>
<feature type="domain" description="CHRD" evidence="2">
    <location>
        <begin position="25"/>
        <end position="168"/>
    </location>
</feature>
<feature type="chain" id="PRO_5028984162" evidence="1">
    <location>
        <begin position="25"/>
        <end position="200"/>
    </location>
</feature>